<proteinExistence type="inferred from homology"/>
<keyword evidence="3 6" id="KW-0378">Hydrolase</keyword>
<dbReference type="InterPro" id="IPR022398">
    <property type="entry name" value="Peptidase_S8_His-AS"/>
</dbReference>
<dbReference type="InterPro" id="IPR023828">
    <property type="entry name" value="Peptidase_S8_Ser-AS"/>
</dbReference>
<evidence type="ECO:0000313" key="9">
    <source>
        <dbReference type="EMBL" id="RDH45150.1"/>
    </source>
</evidence>
<dbReference type="RefSeq" id="WP_094788159.1">
    <property type="nucleotide sequence ID" value="NZ_NDXW01000001.1"/>
</dbReference>
<dbReference type="PRINTS" id="PR00723">
    <property type="entry name" value="SUBTILISIN"/>
</dbReference>
<dbReference type="Pfam" id="PF00082">
    <property type="entry name" value="Peptidase_S8"/>
    <property type="match status" value="1"/>
</dbReference>
<feature type="active site" description="Charge relay system" evidence="5 6">
    <location>
        <position position="416"/>
    </location>
</feature>
<dbReference type="PROSITE" id="PS00138">
    <property type="entry name" value="SUBTILASE_SER"/>
    <property type="match status" value="1"/>
</dbReference>
<name>A0A4P9VSY9_9GAMM</name>
<protein>
    <recommendedName>
        <fullName evidence="8">Peptidase S8/S53 domain-containing protein</fullName>
    </recommendedName>
</protein>
<evidence type="ECO:0000256" key="1">
    <source>
        <dbReference type="ARBA" id="ARBA00011073"/>
    </source>
</evidence>
<dbReference type="PANTHER" id="PTHR43806">
    <property type="entry name" value="PEPTIDASE S8"/>
    <property type="match status" value="1"/>
</dbReference>
<keyword evidence="7" id="KW-0732">Signal</keyword>
<feature type="chain" id="PRO_5020576384" description="Peptidase S8/S53 domain-containing protein" evidence="7">
    <location>
        <begin position="23"/>
        <end position="476"/>
    </location>
</feature>
<dbReference type="InterPro" id="IPR000209">
    <property type="entry name" value="Peptidase_S8/S53_dom"/>
</dbReference>
<keyword evidence="2 6" id="KW-0645">Protease</keyword>
<comment type="caution">
    <text evidence="9">The sequence shown here is derived from an EMBL/GenBank/DDBJ whole genome shotgun (WGS) entry which is preliminary data.</text>
</comment>
<dbReference type="GO" id="GO:0006508">
    <property type="term" value="P:proteolysis"/>
    <property type="evidence" value="ECO:0007669"/>
    <property type="project" value="UniProtKB-KW"/>
</dbReference>
<feature type="active site" description="Charge relay system" evidence="5 6">
    <location>
        <position position="225"/>
    </location>
</feature>
<dbReference type="SUPFAM" id="SSF52743">
    <property type="entry name" value="Subtilisin-like"/>
    <property type="match status" value="1"/>
</dbReference>
<dbReference type="PANTHER" id="PTHR43806:SF11">
    <property type="entry name" value="CEREVISIN-RELATED"/>
    <property type="match status" value="1"/>
</dbReference>
<dbReference type="PROSITE" id="PS00137">
    <property type="entry name" value="SUBTILASE_HIS"/>
    <property type="match status" value="1"/>
</dbReference>
<dbReference type="PROSITE" id="PS51892">
    <property type="entry name" value="SUBTILASE"/>
    <property type="match status" value="1"/>
</dbReference>
<dbReference type="GO" id="GO:0004252">
    <property type="term" value="F:serine-type endopeptidase activity"/>
    <property type="evidence" value="ECO:0007669"/>
    <property type="project" value="UniProtKB-UniRule"/>
</dbReference>
<dbReference type="InterPro" id="IPR036852">
    <property type="entry name" value="Peptidase_S8/S53_dom_sf"/>
</dbReference>
<dbReference type="AlphaFoldDB" id="A0A4P9VSY9"/>
<evidence type="ECO:0000256" key="3">
    <source>
        <dbReference type="ARBA" id="ARBA00022801"/>
    </source>
</evidence>
<keyword evidence="4 6" id="KW-0720">Serine protease</keyword>
<dbReference type="Gene3D" id="3.40.50.200">
    <property type="entry name" value="Peptidase S8/S53 domain"/>
    <property type="match status" value="1"/>
</dbReference>
<reference evidence="9 10" key="1">
    <citation type="submission" date="2017-04" db="EMBL/GenBank/DDBJ databases">
        <title>Draft genome sequence of Zooshikella ganghwensis VG4 isolated from Red Sea sediments.</title>
        <authorList>
            <person name="Rehman Z."/>
            <person name="Alam I."/>
            <person name="Kamau A."/>
            <person name="Bajic V."/>
            <person name="Leiknes T."/>
        </authorList>
    </citation>
    <scope>NUCLEOTIDE SEQUENCE [LARGE SCALE GENOMIC DNA]</scope>
    <source>
        <strain evidence="9 10">VG4</strain>
    </source>
</reference>
<evidence type="ECO:0000256" key="4">
    <source>
        <dbReference type="ARBA" id="ARBA00022825"/>
    </source>
</evidence>
<accession>A0A4P9VSY9</accession>
<organism evidence="9 10">
    <name type="scientific">Zooshikella ganghwensis</name>
    <dbReference type="NCBI Taxonomy" id="202772"/>
    <lineage>
        <taxon>Bacteria</taxon>
        <taxon>Pseudomonadati</taxon>
        <taxon>Pseudomonadota</taxon>
        <taxon>Gammaproteobacteria</taxon>
        <taxon>Oceanospirillales</taxon>
        <taxon>Zooshikellaceae</taxon>
        <taxon>Zooshikella</taxon>
    </lineage>
</organism>
<evidence type="ECO:0000256" key="5">
    <source>
        <dbReference type="PIRSR" id="PIRSR615500-1"/>
    </source>
</evidence>
<feature type="domain" description="Peptidase S8/S53" evidence="8">
    <location>
        <begin position="170"/>
        <end position="449"/>
    </location>
</feature>
<evidence type="ECO:0000259" key="8">
    <source>
        <dbReference type="Pfam" id="PF00082"/>
    </source>
</evidence>
<keyword evidence="10" id="KW-1185">Reference proteome</keyword>
<dbReference type="Proteomes" id="UP000257039">
    <property type="component" value="Unassembled WGS sequence"/>
</dbReference>
<evidence type="ECO:0000313" key="10">
    <source>
        <dbReference type="Proteomes" id="UP000257039"/>
    </source>
</evidence>
<feature type="active site" description="Charge relay system" evidence="5 6">
    <location>
        <position position="179"/>
    </location>
</feature>
<evidence type="ECO:0000256" key="6">
    <source>
        <dbReference type="PROSITE-ProRule" id="PRU01240"/>
    </source>
</evidence>
<dbReference type="EMBL" id="NDXW01000001">
    <property type="protein sequence ID" value="RDH45150.1"/>
    <property type="molecule type" value="Genomic_DNA"/>
</dbReference>
<gene>
    <name evidence="9" type="ORF">B9G39_17830</name>
</gene>
<dbReference type="InterPro" id="IPR015500">
    <property type="entry name" value="Peptidase_S8_subtilisin-rel"/>
</dbReference>
<evidence type="ECO:0000256" key="2">
    <source>
        <dbReference type="ARBA" id="ARBA00022670"/>
    </source>
</evidence>
<evidence type="ECO:0000256" key="7">
    <source>
        <dbReference type="SAM" id="SignalP"/>
    </source>
</evidence>
<comment type="similarity">
    <text evidence="1 6">Belongs to the peptidase S8 family.</text>
</comment>
<sequence>MKLVQLSMLSLAVLASSPFVIANNGFKTDQSPIAYTETHDQIGNESNNNKLSADLTQKLSSIKDGESVVVIISLVEGASDSVKTVLDQYGISYQNLLAVPVPPSSTLVSASVTITKRSILKLSDINEISFVNLPSIVKTSSTSNENQSQRNTITKFTEYDGVHFNTKYTGKGVTVAVFDSGINPNHPQLKNNVIAHYCFSDYFDQGKSTKTCPTNYHGQKNLENHGTHVAGIVGAKPLQGGAPMGVAPNVELINIRVLHKGGNELDTVSALSKINSDPKLADIKIINMSMNTDNAKFHGECDNQLVTDTQKTIKGWIDYLTEVKKIHFTVSTGNDSLEGYHNFPACLKNVISVANNHHKDVTTALGTLFNSDTLTNSSNISSSTTITAPGNNISSTNADFKKGDLSSYSKSLSGTSMAAPAVAGCIALMLEKKPDLTPSQTKEIITRSAYIQASRKNDHDYVVPVLDCKIALLMTF</sequence>
<feature type="signal peptide" evidence="7">
    <location>
        <begin position="1"/>
        <end position="22"/>
    </location>
</feature>
<dbReference type="InterPro" id="IPR050131">
    <property type="entry name" value="Peptidase_S8_subtilisin-like"/>
</dbReference>